<feature type="chain" id="PRO_5015589471" evidence="2">
    <location>
        <begin position="17"/>
        <end position="491"/>
    </location>
</feature>
<sequence length="491" mass="51990">MKVVALIVSSSALCGAYSIPRSVVDGIYGISRTELGYEIHTRLSDPTAPAFGAPSVADDIPDIHKRQIPHDGMLTWCNCSTGMHPSETDAAVADLKQQLSSGQRFDYLSVYAIRGSVVAFACGGTVDPDVWASASTVGKTLAQVTKRCGRYVPGTGWLQPAKADESLAGRMAPFPTLAARGRTETLREGLSWFHRRHGEAWGHVPERRSASTMRQRVEARAGVVFPRCYVVCAAIPTGWSRVQCPVKRSHSMNYSADHITHFGPSNRPRLRHPLQLSAPSGRKRSPARETPTVAMPTKATSQAHKVTSVTPFAILCTQTPQNGHRGQSGQLGRSVVPPLVARLAPVVVSLADGSVSGPSSLCSFAAAGARSGRMFRSYVPQISVRGTLNPGKPDQIRATDSSGCPVAFPGSILQQAASGTFLESPPCDIRPTKSSEVDVAAARFDSCTAENMGPAATATTGALVDDSPKPSGQAAPTDAPANETLIFLKAI</sequence>
<feature type="region of interest" description="Disordered" evidence="1">
    <location>
        <begin position="459"/>
        <end position="480"/>
    </location>
</feature>
<evidence type="ECO:0000256" key="1">
    <source>
        <dbReference type="SAM" id="MobiDB-lite"/>
    </source>
</evidence>
<comment type="caution">
    <text evidence="3">The sequence shown here is derived from an EMBL/GenBank/DDBJ whole genome shotgun (WGS) entry which is preliminary data.</text>
</comment>
<reference evidence="3 4" key="1">
    <citation type="journal article" date="2016" name="Front. Microbiol.">
        <title>Genome and transcriptome sequences reveal the specific parasitism of the nematophagous Purpureocillium lilacinum 36-1.</title>
        <authorList>
            <person name="Xie J."/>
            <person name="Li S."/>
            <person name="Mo C."/>
            <person name="Xiao X."/>
            <person name="Peng D."/>
            <person name="Wang G."/>
            <person name="Xiao Y."/>
        </authorList>
    </citation>
    <scope>NUCLEOTIDE SEQUENCE [LARGE SCALE GENOMIC DNA]</scope>
    <source>
        <strain evidence="3 4">36-1</strain>
    </source>
</reference>
<dbReference type="EMBL" id="LCWV01000012">
    <property type="protein sequence ID" value="PWI69414.1"/>
    <property type="molecule type" value="Genomic_DNA"/>
</dbReference>
<evidence type="ECO:0000256" key="2">
    <source>
        <dbReference type="SAM" id="SignalP"/>
    </source>
</evidence>
<feature type="region of interest" description="Disordered" evidence="1">
    <location>
        <begin position="260"/>
        <end position="302"/>
    </location>
</feature>
<evidence type="ECO:0000313" key="4">
    <source>
        <dbReference type="Proteomes" id="UP000245956"/>
    </source>
</evidence>
<accession>A0A2U3E4L3</accession>
<evidence type="ECO:0000313" key="3">
    <source>
        <dbReference type="EMBL" id="PWI69414.1"/>
    </source>
</evidence>
<name>A0A2U3E4L3_PURLI</name>
<proteinExistence type="predicted"/>
<dbReference type="Proteomes" id="UP000245956">
    <property type="component" value="Unassembled WGS sequence"/>
</dbReference>
<protein>
    <submittedName>
        <fullName evidence="3">Uncharacterized protein</fullName>
    </submittedName>
</protein>
<dbReference type="AlphaFoldDB" id="A0A2U3E4L3"/>
<keyword evidence="2" id="KW-0732">Signal</keyword>
<feature type="signal peptide" evidence="2">
    <location>
        <begin position="1"/>
        <end position="16"/>
    </location>
</feature>
<organism evidence="3 4">
    <name type="scientific">Purpureocillium lilacinum</name>
    <name type="common">Paecilomyces lilacinus</name>
    <dbReference type="NCBI Taxonomy" id="33203"/>
    <lineage>
        <taxon>Eukaryota</taxon>
        <taxon>Fungi</taxon>
        <taxon>Dikarya</taxon>
        <taxon>Ascomycota</taxon>
        <taxon>Pezizomycotina</taxon>
        <taxon>Sordariomycetes</taxon>
        <taxon>Hypocreomycetidae</taxon>
        <taxon>Hypocreales</taxon>
        <taxon>Ophiocordycipitaceae</taxon>
        <taxon>Purpureocillium</taxon>
    </lineage>
</organism>
<gene>
    <name evidence="3" type="ORF">PCL_01061</name>
</gene>